<dbReference type="STRING" id="1051891.A0A0C3Q060"/>
<keyword evidence="1" id="KW-0863">Zinc-finger</keyword>
<evidence type="ECO:0000256" key="1">
    <source>
        <dbReference type="PROSITE-ProRule" id="PRU00723"/>
    </source>
</evidence>
<protein>
    <recommendedName>
        <fullName evidence="3">C3H1-type domain-containing protein</fullName>
    </recommendedName>
</protein>
<name>A0A0C3Q060_9AGAM</name>
<dbReference type="AlphaFoldDB" id="A0A0C3Q060"/>
<accession>A0A0C3Q060</accession>
<feature type="zinc finger region" description="C3H1-type" evidence="1">
    <location>
        <begin position="8"/>
        <end position="37"/>
    </location>
</feature>
<evidence type="ECO:0000313" key="4">
    <source>
        <dbReference type="EMBL" id="KIO21300.1"/>
    </source>
</evidence>
<reference evidence="4 5" key="1">
    <citation type="submission" date="2014-04" db="EMBL/GenBank/DDBJ databases">
        <authorList>
            <consortium name="DOE Joint Genome Institute"/>
            <person name="Kuo A."/>
            <person name="Girlanda M."/>
            <person name="Perotto S."/>
            <person name="Kohler A."/>
            <person name="Nagy L.G."/>
            <person name="Floudas D."/>
            <person name="Copeland A."/>
            <person name="Barry K.W."/>
            <person name="Cichocki N."/>
            <person name="Veneault-Fourrey C."/>
            <person name="LaButti K."/>
            <person name="Lindquist E.A."/>
            <person name="Lipzen A."/>
            <person name="Lundell T."/>
            <person name="Morin E."/>
            <person name="Murat C."/>
            <person name="Sun H."/>
            <person name="Tunlid A."/>
            <person name="Henrissat B."/>
            <person name="Grigoriev I.V."/>
            <person name="Hibbett D.S."/>
            <person name="Martin F."/>
            <person name="Nordberg H.P."/>
            <person name="Cantor M.N."/>
            <person name="Hua S.X."/>
        </authorList>
    </citation>
    <scope>NUCLEOTIDE SEQUENCE [LARGE SCALE GENOMIC DNA]</scope>
    <source>
        <strain evidence="4 5">MUT 4182</strain>
    </source>
</reference>
<keyword evidence="1" id="KW-0479">Metal-binding</keyword>
<evidence type="ECO:0000256" key="2">
    <source>
        <dbReference type="SAM" id="MobiDB-lite"/>
    </source>
</evidence>
<gene>
    <name evidence="4" type="ORF">M407DRAFT_29076</name>
</gene>
<dbReference type="HOGENOM" id="CLU_738086_0_0_1"/>
<dbReference type="Proteomes" id="UP000054248">
    <property type="component" value="Unassembled WGS sequence"/>
</dbReference>
<sequence>MYGGHDLIMSSNICAAYIQTGGFCPWGYACMFLHPVLPQVGPVTNPPQSSGTSNQQTKPKKKKKTERTEETGGPKSLPANTSAHGETSKKGYKKSWTITILSAKGGPESRGGQAWTLEAGYLIRQSNDIKNMLTNQTKVNGFVKQGKSGTLFKLDGVEAHHFSLFVDALRPGRRFDFSFDDLKTIIALSSDWGFSKIQTRSMIAIQNLRPSPVDKLLLARRCRIPGWMREAYIMLAVRTPGLGTAETSGLGPTATSIIARAREEVLLHRLQALELVDSTNQDHQCESPSRACRETLCEIRLGSFAKQTKVPRQPEEQGRLVLKHVSKLGLELCDTCKSDAAIGRTISALDEEIRVARRVCDQEIGPQNSKWLENA</sequence>
<feature type="compositionally biased region" description="Polar residues" evidence="2">
    <location>
        <begin position="46"/>
        <end position="56"/>
    </location>
</feature>
<dbReference type="InterPro" id="IPR000571">
    <property type="entry name" value="Znf_CCCH"/>
</dbReference>
<dbReference type="GO" id="GO:0008270">
    <property type="term" value="F:zinc ion binding"/>
    <property type="evidence" value="ECO:0007669"/>
    <property type="project" value="UniProtKB-KW"/>
</dbReference>
<keyword evidence="1" id="KW-0862">Zinc</keyword>
<dbReference type="EMBL" id="KN823142">
    <property type="protein sequence ID" value="KIO21300.1"/>
    <property type="molecule type" value="Genomic_DNA"/>
</dbReference>
<feature type="region of interest" description="Disordered" evidence="2">
    <location>
        <begin position="43"/>
        <end position="90"/>
    </location>
</feature>
<reference evidence="5" key="2">
    <citation type="submission" date="2015-01" db="EMBL/GenBank/DDBJ databases">
        <title>Evolutionary Origins and Diversification of the Mycorrhizal Mutualists.</title>
        <authorList>
            <consortium name="DOE Joint Genome Institute"/>
            <consortium name="Mycorrhizal Genomics Consortium"/>
            <person name="Kohler A."/>
            <person name="Kuo A."/>
            <person name="Nagy L.G."/>
            <person name="Floudas D."/>
            <person name="Copeland A."/>
            <person name="Barry K.W."/>
            <person name="Cichocki N."/>
            <person name="Veneault-Fourrey C."/>
            <person name="LaButti K."/>
            <person name="Lindquist E.A."/>
            <person name="Lipzen A."/>
            <person name="Lundell T."/>
            <person name="Morin E."/>
            <person name="Murat C."/>
            <person name="Riley R."/>
            <person name="Ohm R."/>
            <person name="Sun H."/>
            <person name="Tunlid A."/>
            <person name="Henrissat B."/>
            <person name="Grigoriev I.V."/>
            <person name="Hibbett D.S."/>
            <person name="Martin F."/>
        </authorList>
    </citation>
    <scope>NUCLEOTIDE SEQUENCE [LARGE SCALE GENOMIC DNA]</scope>
    <source>
        <strain evidence="5">MUT 4182</strain>
    </source>
</reference>
<proteinExistence type="predicted"/>
<evidence type="ECO:0000313" key="5">
    <source>
        <dbReference type="Proteomes" id="UP000054248"/>
    </source>
</evidence>
<dbReference type="OrthoDB" id="2367075at2759"/>
<dbReference type="PROSITE" id="PS50103">
    <property type="entry name" value="ZF_C3H1"/>
    <property type="match status" value="1"/>
</dbReference>
<organism evidence="4 5">
    <name type="scientific">Tulasnella calospora MUT 4182</name>
    <dbReference type="NCBI Taxonomy" id="1051891"/>
    <lineage>
        <taxon>Eukaryota</taxon>
        <taxon>Fungi</taxon>
        <taxon>Dikarya</taxon>
        <taxon>Basidiomycota</taxon>
        <taxon>Agaricomycotina</taxon>
        <taxon>Agaricomycetes</taxon>
        <taxon>Cantharellales</taxon>
        <taxon>Tulasnellaceae</taxon>
        <taxon>Tulasnella</taxon>
    </lineage>
</organism>
<feature type="domain" description="C3H1-type" evidence="3">
    <location>
        <begin position="8"/>
        <end position="37"/>
    </location>
</feature>
<evidence type="ECO:0000259" key="3">
    <source>
        <dbReference type="PROSITE" id="PS50103"/>
    </source>
</evidence>
<keyword evidence="5" id="KW-1185">Reference proteome</keyword>